<comment type="caution">
    <text evidence="3">The sequence shown here is derived from an EMBL/GenBank/DDBJ whole genome shotgun (WGS) entry which is preliminary data.</text>
</comment>
<dbReference type="Gene3D" id="2.60.40.640">
    <property type="match status" value="1"/>
</dbReference>
<evidence type="ECO:0000313" key="4">
    <source>
        <dbReference type="Proteomes" id="UP000566819"/>
    </source>
</evidence>
<dbReference type="AlphaFoldDB" id="A0A8H4RNL3"/>
<feature type="compositionally biased region" description="Polar residues" evidence="1">
    <location>
        <begin position="282"/>
        <end position="294"/>
    </location>
</feature>
<name>A0A8H4RNL3_9HELO</name>
<feature type="domain" description="Arrestin-like N-terminal" evidence="2">
    <location>
        <begin position="9"/>
        <end position="140"/>
    </location>
</feature>
<dbReference type="OrthoDB" id="3532958at2759"/>
<dbReference type="Proteomes" id="UP000566819">
    <property type="component" value="Unassembled WGS sequence"/>
</dbReference>
<evidence type="ECO:0000313" key="3">
    <source>
        <dbReference type="EMBL" id="KAF4631552.1"/>
    </source>
</evidence>
<feature type="region of interest" description="Disordered" evidence="1">
    <location>
        <begin position="271"/>
        <end position="310"/>
    </location>
</feature>
<keyword evidence="4" id="KW-1185">Reference proteome</keyword>
<sequence length="310" mass="35869">MVGPRHMQIFVDPPPRGIFTYEDIVSGKVVFESTRDEKIGFIYVYFHGWISTNLVQRNYPLYRQNSPINPKHPKFKDKEILFQREVKVYEGHEKIPKNTRREWPFSFTFLEEAEDPKALPTSGSYGQNSIDYKIIAAAGQISQNEENFRRMMNPDDSQFMTNGPFNTEQLYMWGAKLSGSGGEQELQFLQLRSNEDVDQRMSSPYHAELKISQRHLPTIHYNTAPLERRTFHTERSTIPFFVSLALPNEIIPGMPFSAHLSVTSPVPDWTENPPRCPAHLIQNETPHTNNSKNINAPGRERPKAEHLRDQ</sequence>
<dbReference type="Pfam" id="PF00339">
    <property type="entry name" value="Arrestin_N"/>
    <property type="match status" value="1"/>
</dbReference>
<gene>
    <name evidence="3" type="ORF">G7Y89_g6578</name>
</gene>
<protein>
    <recommendedName>
        <fullName evidence="2">Arrestin-like N-terminal domain-containing protein</fullName>
    </recommendedName>
</protein>
<proteinExistence type="predicted"/>
<dbReference type="InterPro" id="IPR014752">
    <property type="entry name" value="Arrestin-like_C"/>
</dbReference>
<evidence type="ECO:0000256" key="1">
    <source>
        <dbReference type="SAM" id="MobiDB-lite"/>
    </source>
</evidence>
<dbReference type="InterPro" id="IPR011021">
    <property type="entry name" value="Arrestin-like_N"/>
</dbReference>
<evidence type="ECO:0000259" key="2">
    <source>
        <dbReference type="Pfam" id="PF00339"/>
    </source>
</evidence>
<organism evidence="3 4">
    <name type="scientific">Cudoniella acicularis</name>
    <dbReference type="NCBI Taxonomy" id="354080"/>
    <lineage>
        <taxon>Eukaryota</taxon>
        <taxon>Fungi</taxon>
        <taxon>Dikarya</taxon>
        <taxon>Ascomycota</taxon>
        <taxon>Pezizomycotina</taxon>
        <taxon>Leotiomycetes</taxon>
        <taxon>Helotiales</taxon>
        <taxon>Tricladiaceae</taxon>
        <taxon>Cudoniella</taxon>
    </lineage>
</organism>
<dbReference type="EMBL" id="JAAMPI010000432">
    <property type="protein sequence ID" value="KAF4631552.1"/>
    <property type="molecule type" value="Genomic_DNA"/>
</dbReference>
<accession>A0A8H4RNL3</accession>
<reference evidence="3 4" key="1">
    <citation type="submission" date="2020-03" db="EMBL/GenBank/DDBJ databases">
        <title>Draft Genome Sequence of Cudoniella acicularis.</title>
        <authorList>
            <person name="Buettner E."/>
            <person name="Kellner H."/>
        </authorList>
    </citation>
    <scope>NUCLEOTIDE SEQUENCE [LARGE SCALE GENOMIC DNA]</scope>
    <source>
        <strain evidence="3 4">DSM 108380</strain>
    </source>
</reference>
<feature type="compositionally biased region" description="Basic and acidic residues" evidence="1">
    <location>
        <begin position="298"/>
        <end position="310"/>
    </location>
</feature>